<keyword evidence="3" id="KW-0732">Signal</keyword>
<dbReference type="EMBL" id="CP158265">
    <property type="protein sequence ID" value="XDJ77394.1"/>
    <property type="molecule type" value="Genomic_DNA"/>
</dbReference>
<evidence type="ECO:0000313" key="12">
    <source>
        <dbReference type="EMBL" id="XDJ96042.1"/>
    </source>
</evidence>
<evidence type="ECO:0000313" key="7">
    <source>
        <dbReference type="EMBL" id="XDJ72128.1"/>
    </source>
</evidence>
<dbReference type="EMBL" id="CP158263">
    <property type="protein sequence ID" value="XDJ72128.1"/>
    <property type="molecule type" value="Genomic_DNA"/>
</dbReference>
<dbReference type="EMBL" id="CP158272">
    <property type="protein sequence ID" value="XDJ98690.1"/>
    <property type="molecule type" value="Genomic_DNA"/>
</dbReference>
<evidence type="ECO:0000313" key="6">
    <source>
        <dbReference type="EMBL" id="XDJ69195.1"/>
    </source>
</evidence>
<comment type="function">
    <text evidence="1">May be involved in the biogenesis of curli organelles.</text>
</comment>
<evidence type="ECO:0000313" key="8">
    <source>
        <dbReference type="EMBL" id="XDJ77394.1"/>
    </source>
</evidence>
<dbReference type="EMBL" id="CP158254">
    <property type="protein sequence ID" value="XDJ47163.1"/>
    <property type="molecule type" value="Genomic_DNA"/>
</dbReference>
<dbReference type="EMBL" id="CP158270">
    <property type="protein sequence ID" value="XDJ91672.1"/>
    <property type="molecule type" value="Genomic_DNA"/>
</dbReference>
<evidence type="ECO:0000313" key="13">
    <source>
        <dbReference type="EMBL" id="XDJ98690.1"/>
    </source>
</evidence>
<dbReference type="EMBL" id="CP158258">
    <property type="protein sequence ID" value="XDJ59578.1"/>
    <property type="molecule type" value="Genomic_DNA"/>
</dbReference>
<dbReference type="EMBL" id="CP158271">
    <property type="protein sequence ID" value="XDJ92336.1"/>
    <property type="molecule type" value="Genomic_DNA"/>
</dbReference>
<evidence type="ECO:0000256" key="3">
    <source>
        <dbReference type="ARBA" id="ARBA00022729"/>
    </source>
</evidence>
<evidence type="ECO:0000313" key="5">
    <source>
        <dbReference type="EMBL" id="XDJ59578.1"/>
    </source>
</evidence>
<proteinExistence type="predicted"/>
<gene>
    <name evidence="5" type="ORF">ABRY90_06640</name>
    <name evidence="6" type="ORF">ABRY94_14250</name>
    <name evidence="11" type="ORF">ABRY95_07860</name>
    <name evidence="9" type="ORF">ABRY98_12440</name>
    <name evidence="4" type="ORF">ABRZ04_12795</name>
    <name evidence="12" type="ORF">ABRZ05_13330</name>
    <name evidence="7" type="ORF">ABRZ06_01035</name>
    <name evidence="8" type="ORF">ABRZ10_00800</name>
    <name evidence="13" type="ORF">ABRZ11_12985</name>
    <name evidence="10" type="ORF">ABRZ12_05095</name>
</gene>
<dbReference type="EMBL" id="CP158269">
    <property type="protein sequence ID" value="XDJ87728.1"/>
    <property type="molecule type" value="Genomic_DNA"/>
</dbReference>
<dbReference type="RefSeq" id="WP_368639703.1">
    <property type="nucleotide sequence ID" value="NZ_CP158254.1"/>
</dbReference>
<evidence type="ECO:0000313" key="10">
    <source>
        <dbReference type="EMBL" id="XDJ91672.1"/>
    </source>
</evidence>
<evidence type="ECO:0000313" key="11">
    <source>
        <dbReference type="EMBL" id="XDJ92336.1"/>
    </source>
</evidence>
<sequence length="122" mass="13194">MNQSKRNARPRPGRPVAIFLGALLALPWVSLPASAEQLVYTPVNPSFGGNPLNGPTLLQSAQAQKRFPYPMDDLGLDNIGQILQTDQGFLIQKGDKLYWVDLNGNAHPIDLDSASSSDAPIN</sequence>
<evidence type="ECO:0000313" key="4">
    <source>
        <dbReference type="EMBL" id="XDJ47163.1"/>
    </source>
</evidence>
<name>A0AB39CZB4_9BURK</name>
<evidence type="ECO:0000256" key="1">
    <source>
        <dbReference type="ARBA" id="ARBA00003989"/>
    </source>
</evidence>
<reference evidence="4" key="1">
    <citation type="submission" date="2024-05" db="EMBL/GenBank/DDBJ databases">
        <authorList>
            <person name="Luo Y.-C."/>
            <person name="Nicholds J."/>
            <person name="Mortimer T."/>
            <person name="Maboni G."/>
        </authorList>
    </citation>
    <scope>NUCLEOTIDE SEQUENCE</scope>
    <source>
        <strain evidence="12">124370</strain>
        <strain evidence="13">124566</strain>
        <strain evidence="11">124953</strain>
        <strain evidence="10">130308</strain>
        <strain evidence="9">130416</strain>
        <strain evidence="8">143769</strain>
        <strain evidence="7">143936</strain>
        <strain evidence="6">144863</strain>
        <strain evidence="5">148131</strain>
        <strain evidence="4">151836</strain>
    </source>
</reference>
<dbReference type="EMBL" id="CP158262">
    <property type="protein sequence ID" value="XDJ69195.1"/>
    <property type="molecule type" value="Genomic_DNA"/>
</dbReference>
<dbReference type="AlphaFoldDB" id="A0AB39CZB4"/>
<accession>A0AB39CZB4</accession>
<protein>
    <recommendedName>
        <fullName evidence="2">Curli production assembly/transport component CsgF</fullName>
    </recommendedName>
</protein>
<evidence type="ECO:0000313" key="9">
    <source>
        <dbReference type="EMBL" id="XDJ87728.1"/>
    </source>
</evidence>
<dbReference type="InterPro" id="IPR018893">
    <property type="entry name" value="T8SS_CsgF"/>
</dbReference>
<dbReference type="EMBL" id="CP158273">
    <property type="protein sequence ID" value="XDJ96042.1"/>
    <property type="molecule type" value="Genomic_DNA"/>
</dbReference>
<evidence type="ECO:0000256" key="2">
    <source>
        <dbReference type="ARBA" id="ARBA00014031"/>
    </source>
</evidence>
<organism evidence="4">
    <name type="scientific">Castellaniella ginsengisoli</name>
    <dbReference type="NCBI Taxonomy" id="546114"/>
    <lineage>
        <taxon>Bacteria</taxon>
        <taxon>Pseudomonadati</taxon>
        <taxon>Pseudomonadota</taxon>
        <taxon>Betaproteobacteria</taxon>
        <taxon>Burkholderiales</taxon>
        <taxon>Alcaligenaceae</taxon>
        <taxon>Castellaniella</taxon>
    </lineage>
</organism>
<dbReference type="Pfam" id="PF10614">
    <property type="entry name" value="CsgF"/>
    <property type="match status" value="1"/>
</dbReference>